<evidence type="ECO:0000256" key="2">
    <source>
        <dbReference type="ARBA" id="ARBA00008497"/>
    </source>
</evidence>
<keyword evidence="8" id="KW-0407">Ion channel</keyword>
<dbReference type="EMBL" id="CAWYQH010000152">
    <property type="protein sequence ID" value="CAK8695822.1"/>
    <property type="molecule type" value="Genomic_DNA"/>
</dbReference>
<evidence type="ECO:0000256" key="7">
    <source>
        <dbReference type="ARBA" id="ARBA00023136"/>
    </source>
</evidence>
<comment type="subcellular location">
    <subcellularLocation>
        <location evidence="1">Membrane</location>
        <topology evidence="1">Multi-pass membrane protein</topology>
    </subcellularLocation>
</comment>
<keyword evidence="3" id="KW-0813">Transport</keyword>
<proteinExistence type="inferred from homology"/>
<evidence type="ECO:0000256" key="4">
    <source>
        <dbReference type="ARBA" id="ARBA00022692"/>
    </source>
</evidence>
<dbReference type="InterPro" id="IPR029569">
    <property type="entry name" value="CALHM"/>
</dbReference>
<evidence type="ECO:0000256" key="9">
    <source>
        <dbReference type="SAM" id="Phobius"/>
    </source>
</evidence>
<protein>
    <submittedName>
        <fullName evidence="10">Uncharacterized protein</fullName>
    </submittedName>
</protein>
<gene>
    <name evidence="10" type="ORF">CVLEPA_LOCUS29042</name>
</gene>
<sequence length="302" mass="34453">MISKFIENLDNKKRTIRNVVVLASTAGANQLFMFIAFKCPCISSAEQLNGENNYWYGIAYLVAPAIVLFMVGILLGVDVWKWLTGCCRRSCPGQESNGACRSCNCWHSFKIGVALDKHFIAAFLSWSSILAVALLAPSAWISVTLLDGDAMACAVTPMPFRFSDFEQTCDDVLFLQATDDYDDNKRHFQVIGWIVVAALSMIATLAFSITRCCSYKTYYQAKYQRHYRQIEQQAIETEIYQNQKLKEEKMKTAKEIVKDETTPKQWNKVLDLFILNEDIKTKKLEDISNFKNQLSETFESRI</sequence>
<keyword evidence="4 9" id="KW-0812">Transmembrane</keyword>
<dbReference type="Proteomes" id="UP001642483">
    <property type="component" value="Unassembled WGS sequence"/>
</dbReference>
<dbReference type="PANTHER" id="PTHR32261:SF1">
    <property type="entry name" value="CALCIUM HOMEOSTASIS MODULATOR PROTEIN"/>
    <property type="match status" value="1"/>
</dbReference>
<name>A0ABP0GVZ1_CLALP</name>
<keyword evidence="7 9" id="KW-0472">Membrane</keyword>
<evidence type="ECO:0000256" key="8">
    <source>
        <dbReference type="ARBA" id="ARBA00023303"/>
    </source>
</evidence>
<evidence type="ECO:0000256" key="5">
    <source>
        <dbReference type="ARBA" id="ARBA00022989"/>
    </source>
</evidence>
<reference evidence="10 11" key="1">
    <citation type="submission" date="2024-02" db="EMBL/GenBank/DDBJ databases">
        <authorList>
            <person name="Daric V."/>
            <person name="Darras S."/>
        </authorList>
    </citation>
    <scope>NUCLEOTIDE SEQUENCE [LARGE SCALE GENOMIC DNA]</scope>
</reference>
<comment type="caution">
    <text evidence="10">The sequence shown here is derived from an EMBL/GenBank/DDBJ whole genome shotgun (WGS) entry which is preliminary data.</text>
</comment>
<feature type="transmembrane region" description="Helical" evidence="9">
    <location>
        <begin position="57"/>
        <end position="80"/>
    </location>
</feature>
<feature type="transmembrane region" description="Helical" evidence="9">
    <location>
        <begin position="20"/>
        <end position="37"/>
    </location>
</feature>
<keyword evidence="11" id="KW-1185">Reference proteome</keyword>
<evidence type="ECO:0000313" key="11">
    <source>
        <dbReference type="Proteomes" id="UP001642483"/>
    </source>
</evidence>
<comment type="similarity">
    <text evidence="2">Belongs to the CALHM family.</text>
</comment>
<organism evidence="10 11">
    <name type="scientific">Clavelina lepadiformis</name>
    <name type="common">Light-bulb sea squirt</name>
    <name type="synonym">Ascidia lepadiformis</name>
    <dbReference type="NCBI Taxonomy" id="159417"/>
    <lineage>
        <taxon>Eukaryota</taxon>
        <taxon>Metazoa</taxon>
        <taxon>Chordata</taxon>
        <taxon>Tunicata</taxon>
        <taxon>Ascidiacea</taxon>
        <taxon>Aplousobranchia</taxon>
        <taxon>Clavelinidae</taxon>
        <taxon>Clavelina</taxon>
    </lineage>
</organism>
<dbReference type="Pfam" id="PF14798">
    <property type="entry name" value="Ca_hom_mod"/>
    <property type="match status" value="1"/>
</dbReference>
<keyword evidence="6" id="KW-0406">Ion transport</keyword>
<keyword evidence="5 9" id="KW-1133">Transmembrane helix</keyword>
<dbReference type="PANTHER" id="PTHR32261">
    <property type="entry name" value="CALCIUM HOMEOSTASIS MODULATOR PROTEIN"/>
    <property type="match status" value="1"/>
</dbReference>
<feature type="transmembrane region" description="Helical" evidence="9">
    <location>
        <begin position="119"/>
        <end position="141"/>
    </location>
</feature>
<evidence type="ECO:0000256" key="6">
    <source>
        <dbReference type="ARBA" id="ARBA00023065"/>
    </source>
</evidence>
<evidence type="ECO:0000256" key="3">
    <source>
        <dbReference type="ARBA" id="ARBA00022448"/>
    </source>
</evidence>
<feature type="transmembrane region" description="Helical" evidence="9">
    <location>
        <begin position="190"/>
        <end position="209"/>
    </location>
</feature>
<accession>A0ABP0GVZ1</accession>
<evidence type="ECO:0000256" key="1">
    <source>
        <dbReference type="ARBA" id="ARBA00004141"/>
    </source>
</evidence>
<evidence type="ECO:0000313" key="10">
    <source>
        <dbReference type="EMBL" id="CAK8695822.1"/>
    </source>
</evidence>